<dbReference type="Proteomes" id="UP000094578">
    <property type="component" value="Unassembled WGS sequence"/>
</dbReference>
<sequence>MMTLSRNECIDLVERIMQDRGNEQEIDQWLVTLEQNVPHPEISNLIFWNDKDCSAAEIVDKALAYQPILLPPSPSS</sequence>
<evidence type="ECO:0000313" key="1">
    <source>
        <dbReference type="EMBL" id="ODP27221.1"/>
    </source>
</evidence>
<keyword evidence="2" id="KW-1185">Reference proteome</keyword>
<dbReference type="Gene3D" id="1.10.1200.20">
    <property type="entry name" value="Colicin E immunity protein"/>
    <property type="match status" value="1"/>
</dbReference>
<dbReference type="EMBL" id="MDER01000064">
    <property type="protein sequence ID" value="ODP27221.1"/>
    <property type="molecule type" value="Genomic_DNA"/>
</dbReference>
<proteinExistence type="predicted"/>
<reference evidence="1 2" key="1">
    <citation type="submission" date="2016-08" db="EMBL/GenBank/DDBJ databases">
        <title>Genome sequencing of Paenibacillus sp. TI45-13ar, isolated from Korean traditional nuruk.</title>
        <authorList>
            <person name="Kim S.-J."/>
        </authorList>
    </citation>
    <scope>NUCLEOTIDE SEQUENCE [LARGE SCALE GENOMIC DNA]</scope>
    <source>
        <strain evidence="1 2">TI45-13ar</strain>
    </source>
</reference>
<name>A0A1E3L0T9_9BACL</name>
<dbReference type="RefSeq" id="WP_245703498.1">
    <property type="nucleotide sequence ID" value="NZ_MDER01000064.1"/>
</dbReference>
<evidence type="ECO:0008006" key="3">
    <source>
        <dbReference type="Google" id="ProtNLM"/>
    </source>
</evidence>
<dbReference type="SUPFAM" id="SSF47345">
    <property type="entry name" value="Colicin E immunity proteins"/>
    <property type="match status" value="1"/>
</dbReference>
<accession>A0A1E3L0T9</accession>
<dbReference type="AlphaFoldDB" id="A0A1E3L0T9"/>
<protein>
    <recommendedName>
        <fullName evidence="3">E9imm peptide</fullName>
    </recommendedName>
</protein>
<evidence type="ECO:0000313" key="2">
    <source>
        <dbReference type="Proteomes" id="UP000094578"/>
    </source>
</evidence>
<dbReference type="STRING" id="1886670.PTI45_03346"/>
<dbReference type="InterPro" id="IPR035900">
    <property type="entry name" value="Colicin_E_sf"/>
</dbReference>
<comment type="caution">
    <text evidence="1">The sequence shown here is derived from an EMBL/GenBank/DDBJ whole genome shotgun (WGS) entry which is preliminary data.</text>
</comment>
<organism evidence="1 2">
    <name type="scientific">Paenibacillus nuruki</name>
    <dbReference type="NCBI Taxonomy" id="1886670"/>
    <lineage>
        <taxon>Bacteria</taxon>
        <taxon>Bacillati</taxon>
        <taxon>Bacillota</taxon>
        <taxon>Bacilli</taxon>
        <taxon>Bacillales</taxon>
        <taxon>Paenibacillaceae</taxon>
        <taxon>Paenibacillus</taxon>
    </lineage>
</organism>
<gene>
    <name evidence="1" type="ORF">PTI45_03346</name>
</gene>